<organism evidence="1 2">
    <name type="scientific">Methylovulum psychrotolerans</name>
    <dbReference type="NCBI Taxonomy" id="1704499"/>
    <lineage>
        <taxon>Bacteria</taxon>
        <taxon>Pseudomonadati</taxon>
        <taxon>Pseudomonadota</taxon>
        <taxon>Gammaproteobacteria</taxon>
        <taxon>Methylococcales</taxon>
        <taxon>Methylococcaceae</taxon>
        <taxon>Methylovulum</taxon>
    </lineage>
</organism>
<evidence type="ECO:0000313" key="2">
    <source>
        <dbReference type="Proteomes" id="UP000237423"/>
    </source>
</evidence>
<accession>A0A2S5CHX8</accession>
<evidence type="ECO:0000313" key="1">
    <source>
        <dbReference type="EMBL" id="POZ50332.1"/>
    </source>
</evidence>
<proteinExistence type="predicted"/>
<evidence type="ECO:0008006" key="3">
    <source>
        <dbReference type="Google" id="ProtNLM"/>
    </source>
</evidence>
<dbReference type="AlphaFoldDB" id="A0A2S5CHX8"/>
<protein>
    <recommendedName>
        <fullName evidence="3">TIGR02646 family protein</fullName>
    </recommendedName>
</protein>
<sequence>MRPISTKISGGYYLDQAHQMPPTTATAATSRWKAFGHKEAVLDSLLDDQYGLCCYSELRADEAGLGYHIEHLRPKSHYPAQTFDYANLAASALSSKDLAFIKADVFGGHAKRSQFDPALFVSCHDSDCARYFAYLSDGRVVPRADLDLADKARADYTIALLNLNSGYLTNRRRRWYDELEQWYSEHIDKAWRIEDLVATALLPTNKRLSPFFSLTQQFFGLVAEQILQQDTRLK</sequence>
<dbReference type="RefSeq" id="WP_103975465.1">
    <property type="nucleotide sequence ID" value="NZ_PGFZ01000012.1"/>
</dbReference>
<gene>
    <name evidence="1" type="ORF">AADEFJLK_03917</name>
</gene>
<reference evidence="1 2" key="1">
    <citation type="submission" date="2017-11" db="EMBL/GenBank/DDBJ databases">
        <title>Draft Genome Sequence of Methylobacter psychrotolerans Sph1T, an Obligate Methanotroph from Low-Temperature Environments.</title>
        <authorList>
            <person name="Oshkin I.Y."/>
            <person name="Miroshnikov K."/>
            <person name="Belova S.E."/>
            <person name="Korzhenkov A."/>
            <person name="Toshchakov S.V."/>
            <person name="Dedysh S.N."/>
        </authorList>
    </citation>
    <scope>NUCLEOTIDE SEQUENCE [LARGE SCALE GENOMIC DNA]</scope>
    <source>
        <strain evidence="1 2">Sph1</strain>
    </source>
</reference>
<dbReference type="InterPro" id="IPR013467">
    <property type="entry name" value="HNH78-like"/>
</dbReference>
<dbReference type="NCBIfam" id="TIGR02646">
    <property type="entry name" value="retron system putative HNH endonuclease"/>
    <property type="match status" value="1"/>
</dbReference>
<name>A0A2S5CHX8_9GAMM</name>
<dbReference type="Proteomes" id="UP000237423">
    <property type="component" value="Unassembled WGS sequence"/>
</dbReference>
<comment type="caution">
    <text evidence="1">The sequence shown here is derived from an EMBL/GenBank/DDBJ whole genome shotgun (WGS) entry which is preliminary data.</text>
</comment>
<dbReference type="EMBL" id="PGFZ01000012">
    <property type="protein sequence ID" value="POZ50332.1"/>
    <property type="molecule type" value="Genomic_DNA"/>
</dbReference>